<evidence type="ECO:0000313" key="3">
    <source>
        <dbReference type="Proteomes" id="UP000597444"/>
    </source>
</evidence>
<dbReference type="Gene3D" id="3.10.180.10">
    <property type="entry name" value="2,3-Dihydroxybiphenyl 1,2-Dioxygenase, domain 1"/>
    <property type="match status" value="2"/>
</dbReference>
<evidence type="ECO:0000313" key="2">
    <source>
        <dbReference type="EMBL" id="GHO98205.1"/>
    </source>
</evidence>
<gene>
    <name evidence="2" type="primary">catE</name>
    <name evidence="2" type="ORF">KSF_082530</name>
</gene>
<dbReference type="Pfam" id="PF00903">
    <property type="entry name" value="Glyoxalase"/>
    <property type="match status" value="2"/>
</dbReference>
<dbReference type="Proteomes" id="UP000597444">
    <property type="component" value="Unassembled WGS sequence"/>
</dbReference>
<protein>
    <submittedName>
        <fullName evidence="2">Catechol-2,3-dioxygenase</fullName>
    </submittedName>
</protein>
<dbReference type="PANTHER" id="PTHR43279:SF1">
    <property type="entry name" value="CATECHOL-2,3-DIOXYGENASE"/>
    <property type="match status" value="1"/>
</dbReference>
<dbReference type="AlphaFoldDB" id="A0A8J3IWP1"/>
<dbReference type="InterPro" id="IPR004360">
    <property type="entry name" value="Glyas_Fos-R_dOase_dom"/>
</dbReference>
<evidence type="ECO:0000259" key="1">
    <source>
        <dbReference type="PROSITE" id="PS51819"/>
    </source>
</evidence>
<accession>A0A8J3IWP1</accession>
<dbReference type="SUPFAM" id="SSF54593">
    <property type="entry name" value="Glyoxalase/Bleomycin resistance protein/Dihydroxybiphenyl dioxygenase"/>
    <property type="match status" value="2"/>
</dbReference>
<organism evidence="2 3">
    <name type="scientific">Reticulibacter mediterranei</name>
    <dbReference type="NCBI Taxonomy" id="2778369"/>
    <lineage>
        <taxon>Bacteria</taxon>
        <taxon>Bacillati</taxon>
        <taxon>Chloroflexota</taxon>
        <taxon>Ktedonobacteria</taxon>
        <taxon>Ktedonobacterales</taxon>
        <taxon>Reticulibacteraceae</taxon>
        <taxon>Reticulibacter</taxon>
    </lineage>
</organism>
<reference evidence="2" key="1">
    <citation type="submission" date="2020-10" db="EMBL/GenBank/DDBJ databases">
        <title>Taxonomic study of unclassified bacteria belonging to the class Ktedonobacteria.</title>
        <authorList>
            <person name="Yabe S."/>
            <person name="Wang C.M."/>
            <person name="Zheng Y."/>
            <person name="Sakai Y."/>
            <person name="Cavaletti L."/>
            <person name="Monciardini P."/>
            <person name="Donadio S."/>
        </authorList>
    </citation>
    <scope>NUCLEOTIDE SEQUENCE</scope>
    <source>
        <strain evidence="2">ID150040</strain>
    </source>
</reference>
<comment type="caution">
    <text evidence="2">The sequence shown here is derived from an EMBL/GenBank/DDBJ whole genome shotgun (WGS) entry which is preliminary data.</text>
</comment>
<dbReference type="EMBL" id="BNJK01000002">
    <property type="protein sequence ID" value="GHO98205.1"/>
    <property type="molecule type" value="Genomic_DNA"/>
</dbReference>
<feature type="domain" description="VOC" evidence="1">
    <location>
        <begin position="19"/>
        <end position="139"/>
    </location>
</feature>
<dbReference type="PANTHER" id="PTHR43279">
    <property type="entry name" value="CATECHOL-2,3-DIOXYGENASE"/>
    <property type="match status" value="1"/>
</dbReference>
<name>A0A8J3IWP1_9CHLR</name>
<dbReference type="RefSeq" id="WP_220208967.1">
    <property type="nucleotide sequence ID" value="NZ_BNJK01000002.1"/>
</dbReference>
<sequence>MDSQTQTNQQTARLHSGTYIGSAALTIADLQRSIEFYTRVIGFTVLMQTEQTAVLGTLANGEQKPLLTLVLQSTAKPQPARSTGLYHIAVLLPSRADLSLFVLRLATSGYPLSGVADHLVSEALYLSDPDGNGLEVYRDRPRETWQWHNGLVQMATDPLDVEALLTEGQELAAGENWHKAPAGTTIGHMHLRVGDIEQARHFYADLLGFDVVQHLPGALFVSAGGYHHHLGLNIWQSRNAPRPPADSAGLRLFTIELPDAEGLAQLQQRLRTAQWPFEHHEGEIVVRDPWENPVLVTTKALTTDETVSRNESVRAS</sequence>
<proteinExistence type="predicted"/>
<dbReference type="InterPro" id="IPR029068">
    <property type="entry name" value="Glyas_Bleomycin-R_OHBP_Dase"/>
</dbReference>
<feature type="domain" description="VOC" evidence="1">
    <location>
        <begin position="185"/>
        <end position="315"/>
    </location>
</feature>
<keyword evidence="3" id="KW-1185">Reference proteome</keyword>
<dbReference type="CDD" id="cd16359">
    <property type="entry name" value="VOC_BsCatE_like_C"/>
    <property type="match status" value="1"/>
</dbReference>
<dbReference type="PROSITE" id="PS51819">
    <property type="entry name" value="VOC"/>
    <property type="match status" value="2"/>
</dbReference>
<dbReference type="InterPro" id="IPR037523">
    <property type="entry name" value="VOC_core"/>
</dbReference>